<gene>
    <name evidence="1" type="ORF">BV25DRAFT_1918119</name>
</gene>
<dbReference type="EMBL" id="MU277222">
    <property type="protein sequence ID" value="KAI0060001.1"/>
    <property type="molecule type" value="Genomic_DNA"/>
</dbReference>
<proteinExistence type="predicted"/>
<accession>A0ACB8SW04</accession>
<dbReference type="Proteomes" id="UP000814140">
    <property type="component" value="Unassembled WGS sequence"/>
</dbReference>
<reference evidence="1" key="1">
    <citation type="submission" date="2021-03" db="EMBL/GenBank/DDBJ databases">
        <authorList>
            <consortium name="DOE Joint Genome Institute"/>
            <person name="Ahrendt S."/>
            <person name="Looney B.P."/>
            <person name="Miyauchi S."/>
            <person name="Morin E."/>
            <person name="Drula E."/>
            <person name="Courty P.E."/>
            <person name="Chicoki N."/>
            <person name="Fauchery L."/>
            <person name="Kohler A."/>
            <person name="Kuo A."/>
            <person name="Labutti K."/>
            <person name="Pangilinan J."/>
            <person name="Lipzen A."/>
            <person name="Riley R."/>
            <person name="Andreopoulos W."/>
            <person name="He G."/>
            <person name="Johnson J."/>
            <person name="Barry K.W."/>
            <person name="Grigoriev I.V."/>
            <person name="Nagy L."/>
            <person name="Hibbett D."/>
            <person name="Henrissat B."/>
            <person name="Matheny P.B."/>
            <person name="Labbe J."/>
            <person name="Martin F."/>
        </authorList>
    </citation>
    <scope>NUCLEOTIDE SEQUENCE</scope>
    <source>
        <strain evidence="1">HHB10654</strain>
    </source>
</reference>
<evidence type="ECO:0000313" key="2">
    <source>
        <dbReference type="Proteomes" id="UP000814140"/>
    </source>
</evidence>
<reference evidence="1" key="2">
    <citation type="journal article" date="2022" name="New Phytol.">
        <title>Evolutionary transition to the ectomycorrhizal habit in the genomes of a hyperdiverse lineage of mushroom-forming fungi.</title>
        <authorList>
            <person name="Looney B."/>
            <person name="Miyauchi S."/>
            <person name="Morin E."/>
            <person name="Drula E."/>
            <person name="Courty P.E."/>
            <person name="Kohler A."/>
            <person name="Kuo A."/>
            <person name="LaButti K."/>
            <person name="Pangilinan J."/>
            <person name="Lipzen A."/>
            <person name="Riley R."/>
            <person name="Andreopoulos W."/>
            <person name="He G."/>
            <person name="Johnson J."/>
            <person name="Nolan M."/>
            <person name="Tritt A."/>
            <person name="Barry K.W."/>
            <person name="Grigoriev I.V."/>
            <person name="Nagy L.G."/>
            <person name="Hibbett D."/>
            <person name="Henrissat B."/>
            <person name="Matheny P.B."/>
            <person name="Labbe J."/>
            <person name="Martin F.M."/>
        </authorList>
    </citation>
    <scope>NUCLEOTIDE SEQUENCE</scope>
    <source>
        <strain evidence="1">HHB10654</strain>
    </source>
</reference>
<comment type="caution">
    <text evidence="1">The sequence shown here is derived from an EMBL/GenBank/DDBJ whole genome shotgun (WGS) entry which is preliminary data.</text>
</comment>
<sequence length="471" mass="53026">MFAPRPIRSSPRLVATLYRPAISRNFSASAARSKQNLVVIGSGWGGYEVLRKIDKKRWNVTVVSPTDYFNFTPLLASCAVGTLEFRCAMEPVSRYSPDVRIYQAWCDTIDFKRKTLQCMPATLPLSNEKKSASRTDGNTTFPGTGTPFTVKYDKLVIAVGAYSQTFGIPGVKEHGHFLKDVKDARAIRMRVLECFEQANQPIVTDIQRRNLLNFCIVGGGPTGVEFAAELHDLLRTDMAQRFPSLARLAKITLYDVAPNILGNFDNELAGYAEKKFKRDGINILTSHHVDRVEPGKMHVREQGEVHFGLLVWSTGLAPNPLVQSITALKKDEKTQRQHLNVLKPDGTPDPDVWAIGDAARSEGPLLPATAQVANQKGKYVTKKLNRIVRDKDSPEPFEFQNLGTLAYLGDWKAIYDRSKAERGPKTKESGRVAWLLWRSAYFTMTLSVRNKILIPTYWFLNWIFGRDLTRF</sequence>
<evidence type="ECO:0000313" key="1">
    <source>
        <dbReference type="EMBL" id="KAI0060001.1"/>
    </source>
</evidence>
<keyword evidence="2" id="KW-1185">Reference proteome</keyword>
<protein>
    <submittedName>
        <fullName evidence="1">FAD/NAD(P)-binding domain-containing protein</fullName>
    </submittedName>
</protein>
<name>A0ACB8SW04_9AGAM</name>
<organism evidence="1 2">
    <name type="scientific">Artomyces pyxidatus</name>
    <dbReference type="NCBI Taxonomy" id="48021"/>
    <lineage>
        <taxon>Eukaryota</taxon>
        <taxon>Fungi</taxon>
        <taxon>Dikarya</taxon>
        <taxon>Basidiomycota</taxon>
        <taxon>Agaricomycotina</taxon>
        <taxon>Agaricomycetes</taxon>
        <taxon>Russulales</taxon>
        <taxon>Auriscalpiaceae</taxon>
        <taxon>Artomyces</taxon>
    </lineage>
</organism>